<dbReference type="Gene3D" id="3.40.50.720">
    <property type="entry name" value="NAD(P)-binding Rossmann-like Domain"/>
    <property type="match status" value="2"/>
</dbReference>
<dbReference type="SUPFAM" id="SSF52151">
    <property type="entry name" value="FabD/lysophospholipase-like"/>
    <property type="match status" value="1"/>
</dbReference>
<dbReference type="Pfam" id="PF08240">
    <property type="entry name" value="ADH_N"/>
    <property type="match status" value="1"/>
</dbReference>
<dbReference type="InterPro" id="IPR016039">
    <property type="entry name" value="Thiolase-like"/>
</dbReference>
<dbReference type="GO" id="GO:0004315">
    <property type="term" value="F:3-oxoacyl-[acyl-carrier-protein] synthase activity"/>
    <property type="evidence" value="ECO:0007669"/>
    <property type="project" value="InterPro"/>
</dbReference>
<dbReference type="GO" id="GO:0006633">
    <property type="term" value="P:fatty acid biosynthetic process"/>
    <property type="evidence" value="ECO:0007669"/>
    <property type="project" value="InterPro"/>
</dbReference>
<organism evidence="11 12">
    <name type="scientific">Podospora didyma</name>
    <dbReference type="NCBI Taxonomy" id="330526"/>
    <lineage>
        <taxon>Eukaryota</taxon>
        <taxon>Fungi</taxon>
        <taxon>Dikarya</taxon>
        <taxon>Ascomycota</taxon>
        <taxon>Pezizomycotina</taxon>
        <taxon>Sordariomycetes</taxon>
        <taxon>Sordariomycetidae</taxon>
        <taxon>Sordariales</taxon>
        <taxon>Podosporaceae</taxon>
        <taxon>Podospora</taxon>
    </lineage>
</organism>
<dbReference type="InterPro" id="IPR020807">
    <property type="entry name" value="PKS_DH"/>
</dbReference>
<feature type="domain" description="Ketosynthase family 3 (KS3)" evidence="9">
    <location>
        <begin position="9"/>
        <end position="434"/>
    </location>
</feature>
<dbReference type="InterPro" id="IPR011032">
    <property type="entry name" value="GroES-like_sf"/>
</dbReference>
<feature type="region of interest" description="C-terminal hotdog fold" evidence="8">
    <location>
        <begin position="1129"/>
        <end position="1291"/>
    </location>
</feature>
<dbReference type="SUPFAM" id="SSF55048">
    <property type="entry name" value="Probable ACP-binding domain of malonyl-CoA ACP transacylase"/>
    <property type="match status" value="1"/>
</dbReference>
<dbReference type="InterPro" id="IPR013968">
    <property type="entry name" value="PKS_KR"/>
</dbReference>
<dbReference type="GO" id="GO:0044550">
    <property type="term" value="P:secondary metabolite biosynthetic process"/>
    <property type="evidence" value="ECO:0007669"/>
    <property type="project" value="UniProtKB-ARBA"/>
</dbReference>
<dbReference type="InterPro" id="IPR049551">
    <property type="entry name" value="PKS_DH_C"/>
</dbReference>
<dbReference type="PANTHER" id="PTHR43775">
    <property type="entry name" value="FATTY ACID SYNTHASE"/>
    <property type="match status" value="1"/>
</dbReference>
<evidence type="ECO:0000256" key="6">
    <source>
        <dbReference type="ARBA" id="ARBA00023268"/>
    </source>
</evidence>
<comment type="caution">
    <text evidence="11">The sequence shown here is derived from an EMBL/GenBank/DDBJ whole genome shotgun (WGS) entry which is preliminary data.</text>
</comment>
<keyword evidence="6" id="KW-0511">Multifunctional enzyme</keyword>
<dbReference type="SMART" id="SM00822">
    <property type="entry name" value="PKS_KR"/>
    <property type="match status" value="1"/>
</dbReference>
<keyword evidence="12" id="KW-1185">Reference proteome</keyword>
<keyword evidence="3" id="KW-0808">Transferase</keyword>
<dbReference type="EMBL" id="JAULSW010000001">
    <property type="protein sequence ID" value="KAK3392956.1"/>
    <property type="molecule type" value="Genomic_DNA"/>
</dbReference>
<dbReference type="CDD" id="cd00833">
    <property type="entry name" value="PKS"/>
    <property type="match status" value="1"/>
</dbReference>
<dbReference type="InterPro" id="IPR049552">
    <property type="entry name" value="PKS_DH_N"/>
</dbReference>
<reference evidence="11" key="2">
    <citation type="submission" date="2023-06" db="EMBL/GenBank/DDBJ databases">
        <authorList>
            <consortium name="Lawrence Berkeley National Laboratory"/>
            <person name="Haridas S."/>
            <person name="Hensen N."/>
            <person name="Bonometti L."/>
            <person name="Westerberg I."/>
            <person name="Brannstrom I.O."/>
            <person name="Guillou S."/>
            <person name="Cros-Aarteil S."/>
            <person name="Calhoun S."/>
            <person name="Kuo A."/>
            <person name="Mondo S."/>
            <person name="Pangilinan J."/>
            <person name="Riley R."/>
            <person name="LaButti K."/>
            <person name="Andreopoulos B."/>
            <person name="Lipzen A."/>
            <person name="Chen C."/>
            <person name="Yanf M."/>
            <person name="Daum C."/>
            <person name="Ng V."/>
            <person name="Clum A."/>
            <person name="Steindorff A."/>
            <person name="Ohm R."/>
            <person name="Martin F."/>
            <person name="Silar P."/>
            <person name="Natvig D."/>
            <person name="Lalanne C."/>
            <person name="Gautier V."/>
            <person name="Ament-velasquez S.L."/>
            <person name="Kruys A."/>
            <person name="Hutchinson M.I."/>
            <person name="Powell A.J."/>
            <person name="Barry K."/>
            <person name="Miller A.N."/>
            <person name="Grigoriev I.V."/>
            <person name="Debuchy R."/>
            <person name="Gladieux P."/>
            <person name="Thoren M.H."/>
            <person name="Johannesson H."/>
        </authorList>
    </citation>
    <scope>NUCLEOTIDE SEQUENCE</scope>
    <source>
        <strain evidence="11">CBS 232.78</strain>
    </source>
</reference>
<dbReference type="Pfam" id="PF02801">
    <property type="entry name" value="Ketoacyl-synt_C"/>
    <property type="match status" value="1"/>
</dbReference>
<protein>
    <recommendedName>
        <fullName evidence="13">Polyketide synthase</fullName>
    </recommendedName>
</protein>
<dbReference type="InterPro" id="IPR014031">
    <property type="entry name" value="Ketoacyl_synth_C"/>
</dbReference>
<dbReference type="InterPro" id="IPR014043">
    <property type="entry name" value="Acyl_transferase_dom"/>
</dbReference>
<dbReference type="InterPro" id="IPR056501">
    <property type="entry name" value="NAD-bd_HRPKS_sdrA"/>
</dbReference>
<evidence type="ECO:0000256" key="8">
    <source>
        <dbReference type="PROSITE-ProRule" id="PRU01363"/>
    </source>
</evidence>
<dbReference type="Pfam" id="PF08659">
    <property type="entry name" value="KR"/>
    <property type="match status" value="1"/>
</dbReference>
<dbReference type="InterPro" id="IPR013154">
    <property type="entry name" value="ADH-like_N"/>
</dbReference>
<keyword evidence="4" id="KW-0521">NADP</keyword>
<feature type="domain" description="PKS/mFAS DH" evidence="10">
    <location>
        <begin position="967"/>
        <end position="1291"/>
    </location>
</feature>
<dbReference type="SMART" id="SM00825">
    <property type="entry name" value="PKS_KS"/>
    <property type="match status" value="1"/>
</dbReference>
<dbReference type="InterPro" id="IPR036291">
    <property type="entry name" value="NAD(P)-bd_dom_sf"/>
</dbReference>
<dbReference type="Pfam" id="PF00698">
    <property type="entry name" value="Acyl_transf_1"/>
    <property type="match status" value="1"/>
</dbReference>
<evidence type="ECO:0000313" key="12">
    <source>
        <dbReference type="Proteomes" id="UP001285441"/>
    </source>
</evidence>
<dbReference type="Pfam" id="PF23114">
    <property type="entry name" value="NAD-bd_HRPKS_sdrA"/>
    <property type="match status" value="1"/>
</dbReference>
<evidence type="ECO:0000256" key="4">
    <source>
        <dbReference type="ARBA" id="ARBA00022857"/>
    </source>
</evidence>
<dbReference type="Pfam" id="PF00107">
    <property type="entry name" value="ADH_zinc_N"/>
    <property type="match status" value="1"/>
</dbReference>
<dbReference type="PROSITE" id="PS00606">
    <property type="entry name" value="KS3_1"/>
    <property type="match status" value="1"/>
</dbReference>
<evidence type="ECO:0000256" key="1">
    <source>
        <dbReference type="ARBA" id="ARBA00022450"/>
    </source>
</evidence>
<dbReference type="InterPro" id="IPR049900">
    <property type="entry name" value="PKS_mFAS_DH"/>
</dbReference>
<dbReference type="Pfam" id="PF22621">
    <property type="entry name" value="CurL-like_PKS_C"/>
    <property type="match status" value="1"/>
</dbReference>
<feature type="active site" description="Proton acceptor; for dehydratase activity" evidence="8">
    <location>
        <position position="1000"/>
    </location>
</feature>
<dbReference type="PANTHER" id="PTHR43775:SF29">
    <property type="entry name" value="ASPERFURANONE POLYKETIDE SYNTHASE AFOG-RELATED"/>
    <property type="match status" value="1"/>
</dbReference>
<dbReference type="GO" id="GO:0016491">
    <property type="term" value="F:oxidoreductase activity"/>
    <property type="evidence" value="ECO:0007669"/>
    <property type="project" value="UniProtKB-KW"/>
</dbReference>
<dbReference type="GO" id="GO:0004312">
    <property type="term" value="F:fatty acid synthase activity"/>
    <property type="evidence" value="ECO:0007669"/>
    <property type="project" value="TreeGrafter"/>
</dbReference>
<keyword evidence="1" id="KW-0596">Phosphopantetheine</keyword>
<dbReference type="InterPro" id="IPR020843">
    <property type="entry name" value="ER"/>
</dbReference>
<keyword evidence="5" id="KW-0560">Oxidoreductase</keyword>
<dbReference type="Gene3D" id="3.10.129.110">
    <property type="entry name" value="Polyketide synthase dehydratase"/>
    <property type="match status" value="1"/>
</dbReference>
<keyword evidence="7" id="KW-0012">Acyltransferase</keyword>
<sequence>MSYTDSGSSVPIAIVGLACRFPGDASSPDELWNVLATGQSAFKSIPQSRMNIQGHYHPVPERADTFNFKGGHFLSGNIGAFDAKFFGIAPNEANAIDPQQRMLLEVVYEAFESAGLSMESMKGSETSVFIGSFINDYEQISMSDPQKTAPDCATGTGMAIMANRISYFFDLHGTSQTINTGCSASLVCIHEAVNSLRSRQADTAIAGGASLILTPNTMMPMTSLHFLSKDGKCFTFDSRANGYGRGEGVGIVILKRLDDAIRDNDTIRAVIRGVASNQDGRTAGITVPNPDAQVRCIKSAYRDAGLGLDETAYVECHGTGTQAGDWRELKAISEAICSHRALDSPVFVGSAKPNIGHLEAAAGVAGMIRAVLIAEKGQIPPHINFEKWNPNIKHEEWRVNVTRDLIKFPSRRLRRISVNCFGFGGTNAHGVIDDARSFLESREGLTGHHNTVDPAIEYSLDSGWDTEYSPLSTRSNSSLSFWESQTQFTDLTIDNTEKPHLFVFSAQHREGLNELAASHAAYLEDHMDDPNLLRDYSYTMYSRRSHLQHKSFIVATSTADLTKRLAGIDPFRDTPSLHSQEVKPACIFCGQGAQWPRMGIELMAFGVFRESIEAADDFMRSLDTDFHLAAKLGKSTDSADINLPEVSQPAITAIQVALVDLLRACHIRPFAVVGHSSGEIAAAYAAGFIGREDAWKLAFYRGQCAASLKHIRGRMLAVGLSKSNANKYAGMASQGSVHVACINSPHLVTLSGDEDAILAIKTELDKGEIFNALVPTETAYHSHHMKAVSQQYLSSISGIKPRTGDGRTTMYSSVYGREVAGPEVDAHYWTANLVSPVEFEQAVTSMMSRQAADQAVPNFLLEVSPHRVWPKALKQILDAAGFEHSPVPYASMLERGKHAIESVLQLLGDLFLHGARVDLDWFFMSDSSCIRPKCLVDLPRYPWDHSKTYWRESHLSRTHRFRQFGQRDFIGAPSEDAILPYEPRWRGHFRVNENPWILDHQVQREILYPAGGMVVMAIEAARQVVHDLIDQPSDILDFEISRFEIKAPMVVPTDDHGLEHCMNAKRISDSFLQGVTTWSYEFAIFSKPIEDSPYQENAEGIFTIRFYGRGADRNGGVGLSSSSIGDGWHEETARMSPFEFYEGLDVIGMNYGPLLRNIFDIGETKKTGQGKECLASIMIPDTKSKMPQQFEFDHIIHPATLDSIFQTVFTLGSRPMVPFYIDKIRVTADIPSDAGTKLVGVAKGYNVGLREACASIGMWHSRASEQGAAENKCVVEVEGLRLMSIVSAGPDGMGFLPSHRNLTSTVIWKEDVCHSDFDNLKEWLDLLGHKNPGVNILHIGENLHMITTVIQALAESDGAPSTTPRLATYTISAKTTKAYDTVLSSSAQRHQPLLTYQHPSDLSSFAMARQFDLVIVESATELSMKEIETFVKPAGFLLAVSDDQQSDSGLSEADHLLSWSVLSRHIFSPVGSQVHAPEVGALQMFCKSGGVQLAGLSGEDIIILQSSSELCISNSVAEFLQRGLSDAGLTASIQTLEWLQQISPKKSSLLVISLLDLYDQGGFVFNMSKEQFGFVKKLLRSSKGLLWTTRGAQMACASPQNAAFLGWSRTVRSEDSHKHIVCLDLQLGAKEEDTAKLIQTIFLSSFTRTAGKTVLRETEYAERDGHFYIPRLSLLEDLNTLIDQGPGQSLQTSMGTFNPNGDALKLEVGHPGRLESLYFSSDLDTSTQLQPDQVRIQIHQTFLFPVDLETVLGKNTMSSIGVDVVGAVVEVGKNVIRFRVGQDVVALAQGSVQNSVVAHESYVQVRPKCFDGPEAKHENQKSSCLLPWSMAALFTAYQSTNGFHIGSSTVVLVHAAAGVLGQAAIALFRHLGAKIIATVSNDEQTRVIKSIFDMEDKFIICDGPELTERVQRLSGELGRNDKHVDLVFDPTGGKHLDNNFSCIANFGRIFQVTTKPGDWDNVQLPRRSFEFVRFDLDAYLNKGLPLGDDFEALFATVTEKSTAAEMLRPFHIYSFGRVSEALKHMEKDPNAGTFILKAEEENVLVGTNPIKHDMVLDANGIYVIVGGFGGLGLRIASWLVEQGAGHVVLASRSAAPTREALRRQLDKLTQSRTTRVRTYQLDICDSEEVAVFTRWLQNMELKVKGVIHAAGVLRDATYQNMTYEDWTIATKVKTIGSWNLHESLPKDLDFFILLSSAAGVIGNRGQANYAAANSFQDSLARHRTLRGMRTVSLDIGPIIGVGMVDQEMMDHLRSIGFFGIRLQDMLLMLERSISGYGSGDNIMPPQVVMGVGTGGLIKQNKVADPFWADTALFAHLNRVDISPCVFENKVGKLDCLVLLRSLKQAATMEEGVETLMGPLIDAMVSIIPNIEAAGIKPHMTPTECHSDSMRGTNLDSWLKRATGVSIGQGINSMPLQKICEEVIRKGGFLTA</sequence>
<dbReference type="InterPro" id="IPR016035">
    <property type="entry name" value="Acyl_Trfase/lysoPLipase"/>
</dbReference>
<dbReference type="InterPro" id="IPR050091">
    <property type="entry name" value="PKS_NRPS_Biosynth_Enz"/>
</dbReference>
<name>A0AAE0P449_9PEZI</name>
<evidence type="ECO:0000313" key="11">
    <source>
        <dbReference type="EMBL" id="KAK3392956.1"/>
    </source>
</evidence>
<dbReference type="InterPro" id="IPR013149">
    <property type="entry name" value="ADH-like_C"/>
</dbReference>
<evidence type="ECO:0000256" key="7">
    <source>
        <dbReference type="ARBA" id="ARBA00023315"/>
    </source>
</evidence>
<dbReference type="Proteomes" id="UP001285441">
    <property type="component" value="Unassembled WGS sequence"/>
</dbReference>
<dbReference type="PROSITE" id="PS52019">
    <property type="entry name" value="PKS_MFAS_DH"/>
    <property type="match status" value="1"/>
</dbReference>
<dbReference type="Gene3D" id="3.40.366.10">
    <property type="entry name" value="Malonyl-Coenzyme A Acyl Carrier Protein, domain 2"/>
    <property type="match status" value="1"/>
</dbReference>
<dbReference type="InterPro" id="IPR016036">
    <property type="entry name" value="Malonyl_transacylase_ACP-bd"/>
</dbReference>
<dbReference type="InterPro" id="IPR057326">
    <property type="entry name" value="KR_dom"/>
</dbReference>
<evidence type="ECO:0000256" key="5">
    <source>
        <dbReference type="ARBA" id="ARBA00023002"/>
    </source>
</evidence>
<dbReference type="SMART" id="SM00827">
    <property type="entry name" value="PKS_AT"/>
    <property type="match status" value="1"/>
</dbReference>
<dbReference type="InterPro" id="IPR014030">
    <property type="entry name" value="Ketoacyl_synth_N"/>
</dbReference>
<accession>A0AAE0P449</accession>
<dbReference type="CDD" id="cd05195">
    <property type="entry name" value="enoyl_red"/>
    <property type="match status" value="1"/>
</dbReference>
<evidence type="ECO:0000256" key="2">
    <source>
        <dbReference type="ARBA" id="ARBA00022553"/>
    </source>
</evidence>
<dbReference type="Gene3D" id="3.40.47.10">
    <property type="match status" value="1"/>
</dbReference>
<keyword evidence="2" id="KW-0597">Phosphoprotein</keyword>
<dbReference type="Pfam" id="PF00109">
    <property type="entry name" value="ketoacyl-synt"/>
    <property type="match status" value="1"/>
</dbReference>
<dbReference type="Pfam" id="PF21089">
    <property type="entry name" value="PKS_DH_N"/>
    <property type="match status" value="1"/>
</dbReference>
<feature type="active site" description="Proton donor; for dehydratase activity" evidence="8">
    <location>
        <position position="1202"/>
    </location>
</feature>
<evidence type="ECO:0000256" key="3">
    <source>
        <dbReference type="ARBA" id="ARBA00022679"/>
    </source>
</evidence>
<dbReference type="Gene3D" id="3.90.180.10">
    <property type="entry name" value="Medium-chain alcohol dehydrogenases, catalytic domain"/>
    <property type="match status" value="1"/>
</dbReference>
<dbReference type="CDD" id="cd05274">
    <property type="entry name" value="KR_FAS_SDR_x"/>
    <property type="match status" value="1"/>
</dbReference>
<dbReference type="SUPFAM" id="SSF50129">
    <property type="entry name" value="GroES-like"/>
    <property type="match status" value="1"/>
</dbReference>
<gene>
    <name evidence="11" type="ORF">B0H63DRAFT_424745</name>
</gene>
<evidence type="ECO:0000259" key="9">
    <source>
        <dbReference type="PROSITE" id="PS52004"/>
    </source>
</evidence>
<dbReference type="SMART" id="SM00829">
    <property type="entry name" value="PKS_ER"/>
    <property type="match status" value="1"/>
</dbReference>
<dbReference type="Gene3D" id="3.30.70.3290">
    <property type="match status" value="1"/>
</dbReference>
<dbReference type="PROSITE" id="PS52004">
    <property type="entry name" value="KS3_2"/>
    <property type="match status" value="1"/>
</dbReference>
<dbReference type="InterPro" id="IPR001227">
    <property type="entry name" value="Ac_transferase_dom_sf"/>
</dbReference>
<dbReference type="InterPro" id="IPR020841">
    <property type="entry name" value="PKS_Beta-ketoAc_synthase_dom"/>
</dbReference>
<evidence type="ECO:0000259" key="10">
    <source>
        <dbReference type="PROSITE" id="PS52019"/>
    </source>
</evidence>
<dbReference type="SUPFAM" id="SSF51735">
    <property type="entry name" value="NAD(P)-binding Rossmann-fold domains"/>
    <property type="match status" value="2"/>
</dbReference>
<dbReference type="SMART" id="SM00826">
    <property type="entry name" value="PKS_DH"/>
    <property type="match status" value="1"/>
</dbReference>
<reference evidence="11" key="1">
    <citation type="journal article" date="2023" name="Mol. Phylogenet. Evol.">
        <title>Genome-scale phylogeny and comparative genomics of the fungal order Sordariales.</title>
        <authorList>
            <person name="Hensen N."/>
            <person name="Bonometti L."/>
            <person name="Westerberg I."/>
            <person name="Brannstrom I.O."/>
            <person name="Guillou S."/>
            <person name="Cros-Aarteil S."/>
            <person name="Calhoun S."/>
            <person name="Haridas S."/>
            <person name="Kuo A."/>
            <person name="Mondo S."/>
            <person name="Pangilinan J."/>
            <person name="Riley R."/>
            <person name="LaButti K."/>
            <person name="Andreopoulos B."/>
            <person name="Lipzen A."/>
            <person name="Chen C."/>
            <person name="Yan M."/>
            <person name="Daum C."/>
            <person name="Ng V."/>
            <person name="Clum A."/>
            <person name="Steindorff A."/>
            <person name="Ohm R.A."/>
            <person name="Martin F."/>
            <person name="Silar P."/>
            <person name="Natvig D.O."/>
            <person name="Lalanne C."/>
            <person name="Gautier V."/>
            <person name="Ament-Velasquez S.L."/>
            <person name="Kruys A."/>
            <person name="Hutchinson M.I."/>
            <person name="Powell A.J."/>
            <person name="Barry K."/>
            <person name="Miller A.N."/>
            <person name="Grigoriev I.V."/>
            <person name="Debuchy R."/>
            <person name="Gladieux P."/>
            <person name="Hiltunen Thoren M."/>
            <person name="Johannesson H."/>
        </authorList>
    </citation>
    <scope>NUCLEOTIDE SEQUENCE</scope>
    <source>
        <strain evidence="11">CBS 232.78</strain>
    </source>
</reference>
<feature type="region of interest" description="N-terminal hotdog fold" evidence="8">
    <location>
        <begin position="967"/>
        <end position="1109"/>
    </location>
</feature>
<dbReference type="InterPro" id="IPR042104">
    <property type="entry name" value="PKS_dehydratase_sf"/>
</dbReference>
<proteinExistence type="predicted"/>
<dbReference type="SUPFAM" id="SSF53901">
    <property type="entry name" value="Thiolase-like"/>
    <property type="match status" value="1"/>
</dbReference>
<dbReference type="Pfam" id="PF14765">
    <property type="entry name" value="PS-DH"/>
    <property type="match status" value="1"/>
</dbReference>
<evidence type="ECO:0008006" key="13">
    <source>
        <dbReference type="Google" id="ProtNLM"/>
    </source>
</evidence>
<dbReference type="InterPro" id="IPR018201">
    <property type="entry name" value="Ketoacyl_synth_AS"/>
</dbReference>